<dbReference type="InterPro" id="IPR036097">
    <property type="entry name" value="HisK_dim/P_sf"/>
</dbReference>
<evidence type="ECO:0000313" key="14">
    <source>
        <dbReference type="Proteomes" id="UP000319852"/>
    </source>
</evidence>
<dbReference type="InterPro" id="IPR005467">
    <property type="entry name" value="His_kinase_dom"/>
</dbReference>
<evidence type="ECO:0000313" key="13">
    <source>
        <dbReference type="EMBL" id="QDT00659.1"/>
    </source>
</evidence>
<name>A0A517N0J3_9BACT</name>
<evidence type="ECO:0000256" key="9">
    <source>
        <dbReference type="ARBA" id="ARBA00023012"/>
    </source>
</evidence>
<keyword evidence="14" id="KW-1185">Reference proteome</keyword>
<proteinExistence type="predicted"/>
<evidence type="ECO:0000256" key="6">
    <source>
        <dbReference type="ARBA" id="ARBA00022741"/>
    </source>
</evidence>
<keyword evidence="5 13" id="KW-0808">Transferase</keyword>
<dbReference type="GO" id="GO:0016020">
    <property type="term" value="C:membrane"/>
    <property type="evidence" value="ECO:0007669"/>
    <property type="project" value="UniProtKB-SubCell"/>
</dbReference>
<feature type="transmembrane region" description="Helical" evidence="10">
    <location>
        <begin position="13"/>
        <end position="34"/>
    </location>
</feature>
<dbReference type="SMART" id="SM00387">
    <property type="entry name" value="HATPase_c"/>
    <property type="match status" value="1"/>
</dbReference>
<dbReference type="Gene3D" id="6.10.340.10">
    <property type="match status" value="1"/>
</dbReference>
<dbReference type="CDD" id="cd00082">
    <property type="entry name" value="HisKA"/>
    <property type="match status" value="1"/>
</dbReference>
<evidence type="ECO:0000256" key="5">
    <source>
        <dbReference type="ARBA" id="ARBA00022679"/>
    </source>
</evidence>
<dbReference type="SUPFAM" id="SSF158472">
    <property type="entry name" value="HAMP domain-like"/>
    <property type="match status" value="1"/>
</dbReference>
<keyword evidence="4" id="KW-0597">Phosphoprotein</keyword>
<dbReference type="InterPro" id="IPR003660">
    <property type="entry name" value="HAMP_dom"/>
</dbReference>
<dbReference type="PANTHER" id="PTHR43065:SF46">
    <property type="entry name" value="C4-DICARBOXYLATE TRANSPORT SENSOR PROTEIN DCTB"/>
    <property type="match status" value="1"/>
</dbReference>
<dbReference type="SUPFAM" id="SSF55874">
    <property type="entry name" value="ATPase domain of HSP90 chaperone/DNA topoisomerase II/histidine kinase"/>
    <property type="match status" value="1"/>
</dbReference>
<evidence type="ECO:0000259" key="12">
    <source>
        <dbReference type="PROSITE" id="PS50885"/>
    </source>
</evidence>
<dbReference type="SMART" id="SM00388">
    <property type="entry name" value="HisKA"/>
    <property type="match status" value="1"/>
</dbReference>
<keyword evidence="6" id="KW-0547">Nucleotide-binding</keyword>
<evidence type="ECO:0000256" key="8">
    <source>
        <dbReference type="ARBA" id="ARBA00022840"/>
    </source>
</evidence>
<dbReference type="InterPro" id="IPR036890">
    <property type="entry name" value="HATPase_C_sf"/>
</dbReference>
<feature type="domain" description="Histidine kinase" evidence="11">
    <location>
        <begin position="331"/>
        <end position="552"/>
    </location>
</feature>
<keyword evidence="10" id="KW-0472">Membrane</keyword>
<dbReference type="SMART" id="SM00304">
    <property type="entry name" value="HAMP"/>
    <property type="match status" value="1"/>
</dbReference>
<dbReference type="RefSeq" id="WP_218932095.1">
    <property type="nucleotide sequence ID" value="NZ_CP036263.1"/>
</dbReference>
<dbReference type="Pfam" id="PF00672">
    <property type="entry name" value="HAMP"/>
    <property type="match status" value="1"/>
</dbReference>
<evidence type="ECO:0000256" key="2">
    <source>
        <dbReference type="ARBA" id="ARBA00004370"/>
    </source>
</evidence>
<dbReference type="EMBL" id="CP036263">
    <property type="protein sequence ID" value="QDT00659.1"/>
    <property type="molecule type" value="Genomic_DNA"/>
</dbReference>
<dbReference type="PROSITE" id="PS50109">
    <property type="entry name" value="HIS_KIN"/>
    <property type="match status" value="1"/>
</dbReference>
<dbReference type="InterPro" id="IPR004358">
    <property type="entry name" value="Sig_transdc_His_kin-like_C"/>
</dbReference>
<dbReference type="GO" id="GO:0005524">
    <property type="term" value="F:ATP binding"/>
    <property type="evidence" value="ECO:0007669"/>
    <property type="project" value="UniProtKB-KW"/>
</dbReference>
<evidence type="ECO:0000256" key="3">
    <source>
        <dbReference type="ARBA" id="ARBA00012438"/>
    </source>
</evidence>
<dbReference type="Proteomes" id="UP000319852">
    <property type="component" value="Chromosome"/>
</dbReference>
<evidence type="ECO:0000256" key="10">
    <source>
        <dbReference type="SAM" id="Phobius"/>
    </source>
</evidence>
<keyword evidence="8" id="KW-0067">ATP-binding</keyword>
<dbReference type="AlphaFoldDB" id="A0A517N0J3"/>
<accession>A0A517N0J3</accession>
<evidence type="ECO:0000256" key="1">
    <source>
        <dbReference type="ARBA" id="ARBA00000085"/>
    </source>
</evidence>
<reference evidence="13 14" key="1">
    <citation type="submission" date="2019-02" db="EMBL/GenBank/DDBJ databases">
        <title>Deep-cultivation of Planctomycetes and their phenomic and genomic characterization uncovers novel biology.</title>
        <authorList>
            <person name="Wiegand S."/>
            <person name="Jogler M."/>
            <person name="Boedeker C."/>
            <person name="Pinto D."/>
            <person name="Vollmers J."/>
            <person name="Rivas-Marin E."/>
            <person name="Kohn T."/>
            <person name="Peeters S.H."/>
            <person name="Heuer A."/>
            <person name="Rast P."/>
            <person name="Oberbeckmann S."/>
            <person name="Bunk B."/>
            <person name="Jeske O."/>
            <person name="Meyerdierks A."/>
            <person name="Storesund J.E."/>
            <person name="Kallscheuer N."/>
            <person name="Luecker S."/>
            <person name="Lage O.M."/>
            <person name="Pohl T."/>
            <person name="Merkel B.J."/>
            <person name="Hornburger P."/>
            <person name="Mueller R.-W."/>
            <person name="Bruemmer F."/>
            <person name="Labrenz M."/>
            <person name="Spormann A.M."/>
            <person name="Op den Camp H."/>
            <person name="Overmann J."/>
            <person name="Amann R."/>
            <person name="Jetten M.S.M."/>
            <person name="Mascher T."/>
            <person name="Medema M.H."/>
            <person name="Devos D.P."/>
            <person name="Kaster A.-K."/>
            <person name="Ovreas L."/>
            <person name="Rohde M."/>
            <person name="Galperin M.Y."/>
            <person name="Jogler C."/>
        </authorList>
    </citation>
    <scope>NUCLEOTIDE SEQUENCE [LARGE SCALE GENOMIC DNA]</scope>
    <source>
        <strain evidence="13 14">HG15A2</strain>
    </source>
</reference>
<evidence type="ECO:0000256" key="7">
    <source>
        <dbReference type="ARBA" id="ARBA00022777"/>
    </source>
</evidence>
<feature type="domain" description="HAMP" evidence="12">
    <location>
        <begin position="251"/>
        <end position="303"/>
    </location>
</feature>
<dbReference type="InterPro" id="IPR003661">
    <property type="entry name" value="HisK_dim/P_dom"/>
</dbReference>
<keyword evidence="9" id="KW-0902">Two-component regulatory system</keyword>
<dbReference type="Gene3D" id="1.10.287.130">
    <property type="match status" value="1"/>
</dbReference>
<evidence type="ECO:0000259" key="11">
    <source>
        <dbReference type="PROSITE" id="PS50109"/>
    </source>
</evidence>
<dbReference type="Pfam" id="PF02518">
    <property type="entry name" value="HATPase_c"/>
    <property type="match status" value="1"/>
</dbReference>
<dbReference type="PROSITE" id="PS50885">
    <property type="entry name" value="HAMP"/>
    <property type="match status" value="1"/>
</dbReference>
<dbReference type="InterPro" id="IPR003594">
    <property type="entry name" value="HATPase_dom"/>
</dbReference>
<organism evidence="13 14">
    <name type="scientific">Adhaeretor mobilis</name>
    <dbReference type="NCBI Taxonomy" id="1930276"/>
    <lineage>
        <taxon>Bacteria</taxon>
        <taxon>Pseudomonadati</taxon>
        <taxon>Planctomycetota</taxon>
        <taxon>Planctomycetia</taxon>
        <taxon>Pirellulales</taxon>
        <taxon>Lacipirellulaceae</taxon>
        <taxon>Adhaeretor</taxon>
    </lineage>
</organism>
<comment type="catalytic activity">
    <reaction evidence="1">
        <text>ATP + protein L-histidine = ADP + protein N-phospho-L-histidine.</text>
        <dbReference type="EC" id="2.7.13.3"/>
    </reaction>
</comment>
<feature type="transmembrane region" description="Helical" evidence="10">
    <location>
        <begin position="227"/>
        <end position="250"/>
    </location>
</feature>
<keyword evidence="10" id="KW-0812">Transmembrane</keyword>
<dbReference type="Gene3D" id="3.30.565.10">
    <property type="entry name" value="Histidine kinase-like ATPase, C-terminal domain"/>
    <property type="match status" value="1"/>
</dbReference>
<dbReference type="KEGG" id="amob:HG15A2_39980"/>
<dbReference type="PANTHER" id="PTHR43065">
    <property type="entry name" value="SENSOR HISTIDINE KINASE"/>
    <property type="match status" value="1"/>
</dbReference>
<keyword evidence="10" id="KW-1133">Transmembrane helix</keyword>
<keyword evidence="7" id="KW-0418">Kinase</keyword>
<dbReference type="SUPFAM" id="SSF47384">
    <property type="entry name" value="Homodimeric domain of signal transducing histidine kinase"/>
    <property type="match status" value="1"/>
</dbReference>
<sequence>MPSHWPIRTKLKIGLALLLVTVLSLFGSAYYGLYSYRGLVRNIRARSAELPLASQVRQHVGDLRITLSQAKERLELPDGVSTLLDEYSLPRDDGTEGIAEQIKDAIDCPWDAQWLREQYRTQFELLTESIARYRRQLDQNSGLAGSRLGDDRRERETLAKIDSVVAGLSGGELEGELKEDWLLDELQIGKLRSEVDQLATLVVELPSHLHTRFAELVSVVRARYRTAIIIAWVNAALAVGLLGLFFRVFYQSFAKPFGQLVSGSRRVASGEFEHRIQLDTEDEMGELAASMNQMTSRFSEIKDDLDQQVRQRTNQVVRSEQLASVGFLAAGVSHEINNPLASIALCSESLEGRLDDLLKSVDDSHSEDVQVARNYLQMIQREAFRCKQITEKLLDFARMGDSQYHGADLRDLAASVIEMVQHLGKYQDKNLELVEGPPVIAEINAQEIKQVALNLITNALESVDSGGTVRVTVERSGPNAQIVVEDNGCGMSEEVRKHLFEPFFTRRRTGQGTGLGLSITYRIVEEHGGTIEAASDGPDRGSKFVVNLPAHQLSKENGHGRKAA</sequence>
<comment type="subcellular location">
    <subcellularLocation>
        <location evidence="2">Membrane</location>
    </subcellularLocation>
</comment>
<evidence type="ECO:0000256" key="4">
    <source>
        <dbReference type="ARBA" id="ARBA00022553"/>
    </source>
</evidence>
<gene>
    <name evidence="13" type="primary">zraS_6</name>
    <name evidence="13" type="ORF">HG15A2_39980</name>
</gene>
<dbReference type="PRINTS" id="PR00344">
    <property type="entry name" value="BCTRLSENSOR"/>
</dbReference>
<dbReference type="GO" id="GO:0000155">
    <property type="term" value="F:phosphorelay sensor kinase activity"/>
    <property type="evidence" value="ECO:0007669"/>
    <property type="project" value="InterPro"/>
</dbReference>
<protein>
    <recommendedName>
        <fullName evidence="3">histidine kinase</fullName>
        <ecNumber evidence="3">2.7.13.3</ecNumber>
    </recommendedName>
</protein>
<dbReference type="Pfam" id="PF00512">
    <property type="entry name" value="HisKA"/>
    <property type="match status" value="1"/>
</dbReference>
<dbReference type="CDD" id="cd06225">
    <property type="entry name" value="HAMP"/>
    <property type="match status" value="1"/>
</dbReference>
<dbReference type="EC" id="2.7.13.3" evidence="3"/>